<sequence length="107" mass="11915">MVAPLRPPTKDQVPSQSEADFTLQTPTYCTPDTQAIPAPQSVDLTVVVQVWSQHIHRLPVLLVRFFSYYCTSLPPHDLHNHRKLVVHKNSSLYPDAVAVAVAGSRTD</sequence>
<dbReference type="Proteomes" id="UP001444661">
    <property type="component" value="Unassembled WGS sequence"/>
</dbReference>
<organism evidence="1 2">
    <name type="scientific">Apiospora rasikravindrae</name>
    <dbReference type="NCBI Taxonomy" id="990691"/>
    <lineage>
        <taxon>Eukaryota</taxon>
        <taxon>Fungi</taxon>
        <taxon>Dikarya</taxon>
        <taxon>Ascomycota</taxon>
        <taxon>Pezizomycotina</taxon>
        <taxon>Sordariomycetes</taxon>
        <taxon>Xylariomycetidae</taxon>
        <taxon>Amphisphaeriales</taxon>
        <taxon>Apiosporaceae</taxon>
        <taxon>Apiospora</taxon>
    </lineage>
</organism>
<comment type="caution">
    <text evidence="1">The sequence shown here is derived from an EMBL/GenBank/DDBJ whole genome shotgun (WGS) entry which is preliminary data.</text>
</comment>
<accession>A0ABR1RQ57</accession>
<gene>
    <name evidence="1" type="ORF">PG993_014572</name>
</gene>
<protein>
    <submittedName>
        <fullName evidence="1">Uncharacterized protein</fullName>
    </submittedName>
</protein>
<dbReference type="EMBL" id="JAQQWK010000014">
    <property type="protein sequence ID" value="KAK8016383.1"/>
    <property type="molecule type" value="Genomic_DNA"/>
</dbReference>
<name>A0ABR1RQ57_9PEZI</name>
<proteinExistence type="predicted"/>
<reference evidence="1 2" key="1">
    <citation type="submission" date="2023-01" db="EMBL/GenBank/DDBJ databases">
        <title>Analysis of 21 Apiospora genomes using comparative genomics revels a genus with tremendous synthesis potential of carbohydrate active enzymes and secondary metabolites.</title>
        <authorList>
            <person name="Sorensen T."/>
        </authorList>
    </citation>
    <scope>NUCLEOTIDE SEQUENCE [LARGE SCALE GENOMIC DNA]</scope>
    <source>
        <strain evidence="1 2">CBS 33761</strain>
    </source>
</reference>
<evidence type="ECO:0000313" key="1">
    <source>
        <dbReference type="EMBL" id="KAK8016383.1"/>
    </source>
</evidence>
<evidence type="ECO:0000313" key="2">
    <source>
        <dbReference type="Proteomes" id="UP001444661"/>
    </source>
</evidence>
<keyword evidence="2" id="KW-1185">Reference proteome</keyword>